<evidence type="ECO:0000313" key="2">
    <source>
        <dbReference type="Proteomes" id="UP001195483"/>
    </source>
</evidence>
<accession>A0AAE0TH50</accession>
<reference evidence="1" key="1">
    <citation type="journal article" date="2021" name="Genome Biol. Evol.">
        <title>A High-Quality Reference Genome for a Parasitic Bivalve with Doubly Uniparental Inheritance (Bivalvia: Unionida).</title>
        <authorList>
            <person name="Smith C.H."/>
        </authorList>
    </citation>
    <scope>NUCLEOTIDE SEQUENCE</scope>
    <source>
        <strain evidence="1">CHS0354</strain>
    </source>
</reference>
<gene>
    <name evidence="1" type="ORF">CHS0354_015066</name>
</gene>
<protein>
    <submittedName>
        <fullName evidence="1">Uncharacterized protein</fullName>
    </submittedName>
</protein>
<reference evidence="1" key="2">
    <citation type="journal article" date="2021" name="Genome Biol. Evol.">
        <title>Developing a high-quality reference genome for a parasitic bivalve with doubly uniparental inheritance (Bivalvia: Unionida).</title>
        <authorList>
            <person name="Smith C.H."/>
        </authorList>
    </citation>
    <scope>NUCLEOTIDE SEQUENCE</scope>
    <source>
        <strain evidence="1">CHS0354</strain>
        <tissue evidence="1">Mantle</tissue>
    </source>
</reference>
<sequence>MLSVHMVHLLGPPQKIPQTGSHVNRITSFAKLGVDVPQKHDLLMYLPVDGVDLIFQGLDSARGFSCHEQLRCIIDMVLVPRSVVTELLLADVIDHRTSTSEMFSGLFVHAIRSIDDISRMKTVGYKCISEGGIRSIDDISRMKTVGYKCISEGGIRSIDDISRMKTVGYKCISEGGIRSIDDISRMKTVGYKCISEGGIRSIDDISRMKTVGYKCTSEGGIRSIDDISRMKTVSYKCISEGGINISLVKDTLKVSRST</sequence>
<dbReference type="EMBL" id="JAEAOA010000935">
    <property type="protein sequence ID" value="KAK3609874.1"/>
    <property type="molecule type" value="Genomic_DNA"/>
</dbReference>
<dbReference type="AlphaFoldDB" id="A0AAE0TH50"/>
<evidence type="ECO:0000313" key="1">
    <source>
        <dbReference type="EMBL" id="KAK3609874.1"/>
    </source>
</evidence>
<name>A0AAE0TH50_9BIVA</name>
<organism evidence="1 2">
    <name type="scientific">Potamilus streckersoni</name>
    <dbReference type="NCBI Taxonomy" id="2493646"/>
    <lineage>
        <taxon>Eukaryota</taxon>
        <taxon>Metazoa</taxon>
        <taxon>Spiralia</taxon>
        <taxon>Lophotrochozoa</taxon>
        <taxon>Mollusca</taxon>
        <taxon>Bivalvia</taxon>
        <taxon>Autobranchia</taxon>
        <taxon>Heteroconchia</taxon>
        <taxon>Palaeoheterodonta</taxon>
        <taxon>Unionida</taxon>
        <taxon>Unionoidea</taxon>
        <taxon>Unionidae</taxon>
        <taxon>Ambleminae</taxon>
        <taxon>Lampsilini</taxon>
        <taxon>Potamilus</taxon>
    </lineage>
</organism>
<comment type="caution">
    <text evidence="1">The sequence shown here is derived from an EMBL/GenBank/DDBJ whole genome shotgun (WGS) entry which is preliminary data.</text>
</comment>
<keyword evidence="2" id="KW-1185">Reference proteome</keyword>
<proteinExistence type="predicted"/>
<reference evidence="1" key="3">
    <citation type="submission" date="2023-05" db="EMBL/GenBank/DDBJ databases">
        <authorList>
            <person name="Smith C.H."/>
        </authorList>
    </citation>
    <scope>NUCLEOTIDE SEQUENCE</scope>
    <source>
        <strain evidence="1">CHS0354</strain>
        <tissue evidence="1">Mantle</tissue>
    </source>
</reference>
<dbReference type="Proteomes" id="UP001195483">
    <property type="component" value="Unassembled WGS sequence"/>
</dbReference>